<protein>
    <submittedName>
        <fullName evidence="2">Uncharacterized protein</fullName>
    </submittedName>
</protein>
<reference evidence="2 3" key="1">
    <citation type="submission" date="2017-07" db="EMBL/GenBank/DDBJ databases">
        <title>First draft Genome Sequence of Nocardia cerradoensis isolated from human infection.</title>
        <authorList>
            <person name="Carrasco G."/>
        </authorList>
    </citation>
    <scope>NUCLEOTIDE SEQUENCE [LARGE SCALE GENOMIC DNA]</scope>
    <source>
        <strain evidence="2 3">CNM20130759</strain>
    </source>
</reference>
<accession>A0A231GTY7</accession>
<feature type="compositionally biased region" description="Polar residues" evidence="1">
    <location>
        <begin position="70"/>
        <end position="87"/>
    </location>
</feature>
<feature type="compositionally biased region" description="Low complexity" evidence="1">
    <location>
        <begin position="46"/>
        <end position="69"/>
    </location>
</feature>
<evidence type="ECO:0000256" key="1">
    <source>
        <dbReference type="SAM" id="MobiDB-lite"/>
    </source>
</evidence>
<organism evidence="2 3">
    <name type="scientific">Nocardia cerradoensis</name>
    <dbReference type="NCBI Taxonomy" id="85688"/>
    <lineage>
        <taxon>Bacteria</taxon>
        <taxon>Bacillati</taxon>
        <taxon>Actinomycetota</taxon>
        <taxon>Actinomycetes</taxon>
        <taxon>Mycobacteriales</taxon>
        <taxon>Nocardiaceae</taxon>
        <taxon>Nocardia</taxon>
    </lineage>
</organism>
<comment type="caution">
    <text evidence="2">The sequence shown here is derived from an EMBL/GenBank/DDBJ whole genome shotgun (WGS) entry which is preliminary data.</text>
</comment>
<dbReference type="AlphaFoldDB" id="A0A231GTY7"/>
<proteinExistence type="predicted"/>
<keyword evidence="3" id="KW-1185">Reference proteome</keyword>
<dbReference type="Proteomes" id="UP000215506">
    <property type="component" value="Unassembled WGS sequence"/>
</dbReference>
<evidence type="ECO:0000313" key="3">
    <source>
        <dbReference type="Proteomes" id="UP000215506"/>
    </source>
</evidence>
<dbReference type="EMBL" id="NGAF01000042">
    <property type="protein sequence ID" value="OXR40076.1"/>
    <property type="molecule type" value="Genomic_DNA"/>
</dbReference>
<name>A0A231GTY7_9NOCA</name>
<evidence type="ECO:0000313" key="2">
    <source>
        <dbReference type="EMBL" id="OXR40076.1"/>
    </source>
</evidence>
<gene>
    <name evidence="2" type="ORF">B7C42_07831</name>
</gene>
<feature type="region of interest" description="Disordered" evidence="1">
    <location>
        <begin position="44"/>
        <end position="87"/>
    </location>
</feature>
<sequence>MLTDMGTSHPNRRLGRTAAGILVAVGAVGTTTAAVVAYADNQPAATTGTTLTGNTGSSDTDQSSGTSGSVPQLSPGQGTAHARSSGS</sequence>